<accession>A0A9N8EFV3</accession>
<dbReference type="Proteomes" id="UP001153069">
    <property type="component" value="Unassembled WGS sequence"/>
</dbReference>
<sequence length="496" mass="56956">MKKLVNEDTAYIFHTSHYQQHLKRLKVTFNNSKLPSSPLGVYLPPRLTCSVFVFHEDFLKEINLNIQVRLDDCDTEDGKVRVPPLAVSRCSRGGKTRTLLEIANMMFKSDERQEDSLAVLLITFNDFMGLSENEKKEENMCQVFLRRVAFMATYKSERKFHKERDIDIHKAFTDFRKSNSYFDQDMFVHWFNEFNGEIVLIINELNNLTSLSDRSREEEAKEFGSLLKENFLCQTNRYFVFSSHVISSVSTFGLLYRKSQRIPIEGKRANFVKEFWNENKQDLTAAFEKTCRSLIINGSSADLSKLVEFLCDGVSVGTGAGEGLIRWIPYHLQFVMAYFGANHRELHIQDLAGSMAMLCNQMTLAKEKSGDDWEGLFILFLLARCIAKEPDGLFLPKTWLGKDPLTGEYPLIEYKNYDSDRVSSGTLLDQCTTWKELSEGIDLTEKPTVSILYPSHAQFGAYDAFVVYSVGDKKEVYGYQLKEGEASTDRPVEESL</sequence>
<keyword evidence="2" id="KW-1185">Reference proteome</keyword>
<reference evidence="1" key="1">
    <citation type="submission" date="2020-06" db="EMBL/GenBank/DDBJ databases">
        <authorList>
            <consortium name="Plant Systems Biology data submission"/>
        </authorList>
    </citation>
    <scope>NUCLEOTIDE SEQUENCE</scope>
    <source>
        <strain evidence="1">D6</strain>
    </source>
</reference>
<evidence type="ECO:0000313" key="2">
    <source>
        <dbReference type="Proteomes" id="UP001153069"/>
    </source>
</evidence>
<dbReference type="AlphaFoldDB" id="A0A9N8EFV3"/>
<organism evidence="1 2">
    <name type="scientific">Seminavis robusta</name>
    <dbReference type="NCBI Taxonomy" id="568900"/>
    <lineage>
        <taxon>Eukaryota</taxon>
        <taxon>Sar</taxon>
        <taxon>Stramenopiles</taxon>
        <taxon>Ochrophyta</taxon>
        <taxon>Bacillariophyta</taxon>
        <taxon>Bacillariophyceae</taxon>
        <taxon>Bacillariophycidae</taxon>
        <taxon>Naviculales</taxon>
        <taxon>Naviculaceae</taxon>
        <taxon>Seminavis</taxon>
    </lineage>
</organism>
<gene>
    <name evidence="1" type="ORF">SEMRO_929_G221380.1</name>
</gene>
<comment type="caution">
    <text evidence="1">The sequence shown here is derived from an EMBL/GenBank/DDBJ whole genome shotgun (WGS) entry which is preliminary data.</text>
</comment>
<protein>
    <submittedName>
        <fullName evidence="1">Uncharacterized protein</fullName>
    </submittedName>
</protein>
<dbReference type="OrthoDB" id="430279at2759"/>
<dbReference type="EMBL" id="CAICTM010000927">
    <property type="protein sequence ID" value="CAB9518384.1"/>
    <property type="molecule type" value="Genomic_DNA"/>
</dbReference>
<proteinExistence type="predicted"/>
<name>A0A9N8EFV3_9STRA</name>
<evidence type="ECO:0000313" key="1">
    <source>
        <dbReference type="EMBL" id="CAB9518384.1"/>
    </source>
</evidence>